<keyword evidence="7" id="KW-0297">G-protein coupled receptor</keyword>
<dbReference type="PANTHER" id="PTHR24241">
    <property type="entry name" value="NEUROPEPTIDE RECEPTOR-RELATED G-PROTEIN COUPLED RECEPTOR"/>
    <property type="match status" value="1"/>
</dbReference>
<keyword evidence="4 9" id="KW-1133">Transmembrane helix</keyword>
<feature type="transmembrane region" description="Helical" evidence="9">
    <location>
        <begin position="323"/>
        <end position="345"/>
    </location>
</feature>
<dbReference type="InterPro" id="IPR000276">
    <property type="entry name" value="GPCR_Rhodpsn"/>
</dbReference>
<evidence type="ECO:0000256" key="7">
    <source>
        <dbReference type="RuleBase" id="RU000688"/>
    </source>
</evidence>
<dbReference type="Proteomes" id="UP000192578">
    <property type="component" value="Unassembled WGS sequence"/>
</dbReference>
<evidence type="ECO:0000256" key="8">
    <source>
        <dbReference type="SAM" id="MobiDB-lite"/>
    </source>
</evidence>
<dbReference type="PANTHER" id="PTHR24241:SF59">
    <property type="entry name" value="ADIPOKINETIC HORMONE RECEPTOR, ISOFORM C"/>
    <property type="match status" value="1"/>
</dbReference>
<keyword evidence="3 7" id="KW-0812">Transmembrane</keyword>
<dbReference type="InterPro" id="IPR017452">
    <property type="entry name" value="GPCR_Rhodpsn_7TM"/>
</dbReference>
<feature type="transmembrane region" description="Helical" evidence="9">
    <location>
        <begin position="287"/>
        <end position="317"/>
    </location>
</feature>
<feature type="transmembrane region" description="Helical" evidence="9">
    <location>
        <begin position="48"/>
        <end position="70"/>
    </location>
</feature>
<sequence>MTGHSEGPLQGNTTTDPEDPNCRSNYTIILMFIDQTNPGYFHHRLNDIILLFSMATLGIVLNLCMGRALAEKSAYRQSANAMLIFNLAIADSLVALFCLMSDGIWNVTMQWVAGDVVCKIVKFMQMFSLYATTLILTGMTVERCITVTFPISKSSRSESLRRARLIVGFAWLFAFVCSIPQAVIFHVERAPICPDFFQCVTHNFYTSAAQELAYTMTTLVLMFILPFVIICFCYITIFASFSKEAQQALGQVRESSLRSVDQCSSPPTVHTERIKPGKRLYQKARRISLWMTFTIALTFVICWTPYYVAMLAFLLQWEIPPETISSIFCFGMSNSVLNPIIVGAFRLTTGNGFKKQTKVIASTASRGGTPVDPRETAPKNSRLRMKYEGPNESFDL</sequence>
<feature type="transmembrane region" description="Helical" evidence="9">
    <location>
        <begin position="82"/>
        <end position="107"/>
    </location>
</feature>
<reference evidence="12" key="1">
    <citation type="submission" date="2017-01" db="EMBL/GenBank/DDBJ databases">
        <title>Comparative genomics of anhydrobiosis in the tardigrade Hypsibius dujardini.</title>
        <authorList>
            <person name="Yoshida Y."/>
            <person name="Koutsovoulos G."/>
            <person name="Laetsch D."/>
            <person name="Stevens L."/>
            <person name="Kumar S."/>
            <person name="Horikawa D."/>
            <person name="Ishino K."/>
            <person name="Komine S."/>
            <person name="Tomita M."/>
            <person name="Blaxter M."/>
            <person name="Arakawa K."/>
        </authorList>
    </citation>
    <scope>NUCLEOTIDE SEQUENCE [LARGE SCALE GENOMIC DNA]</scope>
    <source>
        <strain evidence="12">Z151</strain>
    </source>
</reference>
<evidence type="ECO:0000256" key="5">
    <source>
        <dbReference type="ARBA" id="ARBA00023136"/>
    </source>
</evidence>
<evidence type="ECO:0000313" key="12">
    <source>
        <dbReference type="Proteomes" id="UP000192578"/>
    </source>
</evidence>
<dbReference type="Pfam" id="PF00001">
    <property type="entry name" value="7tm_1"/>
    <property type="match status" value="1"/>
</dbReference>
<dbReference type="GO" id="GO:0042277">
    <property type="term" value="F:peptide binding"/>
    <property type="evidence" value="ECO:0007669"/>
    <property type="project" value="TreeGrafter"/>
</dbReference>
<evidence type="ECO:0000256" key="3">
    <source>
        <dbReference type="ARBA" id="ARBA00022692"/>
    </source>
</evidence>
<dbReference type="Gene3D" id="1.20.1070.10">
    <property type="entry name" value="Rhodopsin 7-helix transmembrane proteins"/>
    <property type="match status" value="1"/>
</dbReference>
<evidence type="ECO:0000256" key="2">
    <source>
        <dbReference type="ARBA" id="ARBA00022475"/>
    </source>
</evidence>
<evidence type="ECO:0000256" key="4">
    <source>
        <dbReference type="ARBA" id="ARBA00022989"/>
    </source>
</evidence>
<protein>
    <submittedName>
        <fullName evidence="11">Gonadotropin-releasing hormone receptor</fullName>
    </submittedName>
</protein>
<feature type="transmembrane region" description="Helical" evidence="9">
    <location>
        <begin position="163"/>
        <end position="187"/>
    </location>
</feature>
<feature type="transmembrane region" description="Helical" evidence="9">
    <location>
        <begin position="127"/>
        <end position="151"/>
    </location>
</feature>
<dbReference type="GO" id="GO:0004930">
    <property type="term" value="F:G protein-coupled receptor activity"/>
    <property type="evidence" value="ECO:0007669"/>
    <property type="project" value="UniProtKB-KW"/>
</dbReference>
<dbReference type="PROSITE" id="PS50262">
    <property type="entry name" value="G_PROTEIN_RECEP_F1_2"/>
    <property type="match status" value="1"/>
</dbReference>
<evidence type="ECO:0000313" key="11">
    <source>
        <dbReference type="EMBL" id="OWA52782.1"/>
    </source>
</evidence>
<feature type="transmembrane region" description="Helical" evidence="9">
    <location>
        <begin position="212"/>
        <end position="237"/>
    </location>
</feature>
<dbReference type="PRINTS" id="PR00237">
    <property type="entry name" value="GPCRRHODOPSN"/>
</dbReference>
<accession>A0A9X6NEM8</accession>
<feature type="region of interest" description="Disordered" evidence="8">
    <location>
        <begin position="1"/>
        <end position="20"/>
    </location>
</feature>
<name>A0A9X6NEM8_HYPEX</name>
<comment type="caution">
    <text evidence="11">The sequence shown here is derived from an EMBL/GenBank/DDBJ whole genome shotgun (WGS) entry which is preliminary data.</text>
</comment>
<evidence type="ECO:0000259" key="10">
    <source>
        <dbReference type="PROSITE" id="PS50262"/>
    </source>
</evidence>
<dbReference type="OrthoDB" id="6022667at2759"/>
<comment type="subcellular location">
    <subcellularLocation>
        <location evidence="1">Cell membrane</location>
        <topology evidence="1">Multi-pass membrane protein</topology>
    </subcellularLocation>
</comment>
<proteinExistence type="inferred from homology"/>
<dbReference type="EMBL" id="MTYJ01000286">
    <property type="protein sequence ID" value="OWA52782.1"/>
    <property type="molecule type" value="Genomic_DNA"/>
</dbReference>
<gene>
    <name evidence="11" type="ORF">BV898_17224</name>
</gene>
<organism evidence="11 12">
    <name type="scientific">Hypsibius exemplaris</name>
    <name type="common">Freshwater tardigrade</name>
    <dbReference type="NCBI Taxonomy" id="2072580"/>
    <lineage>
        <taxon>Eukaryota</taxon>
        <taxon>Metazoa</taxon>
        <taxon>Ecdysozoa</taxon>
        <taxon>Tardigrada</taxon>
        <taxon>Eutardigrada</taxon>
        <taxon>Parachela</taxon>
        <taxon>Hypsibioidea</taxon>
        <taxon>Hypsibiidae</taxon>
        <taxon>Hypsibius</taxon>
    </lineage>
</organism>
<keyword evidence="12" id="KW-1185">Reference proteome</keyword>
<evidence type="ECO:0000256" key="9">
    <source>
        <dbReference type="SAM" id="Phobius"/>
    </source>
</evidence>
<feature type="domain" description="G-protein coupled receptors family 1 profile" evidence="10">
    <location>
        <begin position="61"/>
        <end position="342"/>
    </location>
</feature>
<evidence type="ECO:0000256" key="6">
    <source>
        <dbReference type="ARBA" id="ARBA00023170"/>
    </source>
</evidence>
<dbReference type="SUPFAM" id="SSF81321">
    <property type="entry name" value="Family A G protein-coupled receptor-like"/>
    <property type="match status" value="1"/>
</dbReference>
<keyword evidence="5 9" id="KW-0472">Membrane</keyword>
<evidence type="ECO:0000256" key="1">
    <source>
        <dbReference type="ARBA" id="ARBA00004651"/>
    </source>
</evidence>
<keyword evidence="2" id="KW-1003">Cell membrane</keyword>
<comment type="similarity">
    <text evidence="7">Belongs to the G-protein coupled receptor 1 family.</text>
</comment>
<dbReference type="AlphaFoldDB" id="A0A9X6NEM8"/>
<keyword evidence="7" id="KW-0807">Transducer</keyword>
<dbReference type="GO" id="GO:0032870">
    <property type="term" value="P:cellular response to hormone stimulus"/>
    <property type="evidence" value="ECO:0007669"/>
    <property type="project" value="TreeGrafter"/>
</dbReference>
<keyword evidence="6 7" id="KW-0675">Receptor</keyword>
<dbReference type="PROSITE" id="PS00237">
    <property type="entry name" value="G_PROTEIN_RECEP_F1_1"/>
    <property type="match status" value="1"/>
</dbReference>
<dbReference type="GO" id="GO:0005886">
    <property type="term" value="C:plasma membrane"/>
    <property type="evidence" value="ECO:0007669"/>
    <property type="project" value="UniProtKB-SubCell"/>
</dbReference>
<feature type="region of interest" description="Disordered" evidence="8">
    <location>
        <begin position="364"/>
        <end position="396"/>
    </location>
</feature>